<dbReference type="EMBL" id="STGV01000002">
    <property type="protein sequence ID" value="THV23695.1"/>
    <property type="molecule type" value="Genomic_DNA"/>
</dbReference>
<keyword evidence="2" id="KW-0732">Signal</keyword>
<comment type="caution">
    <text evidence="3">The sequence shown here is derived from an EMBL/GenBank/DDBJ whole genome shotgun (WGS) entry which is preliminary data.</text>
</comment>
<reference evidence="3 4" key="1">
    <citation type="submission" date="2019-04" db="EMBL/GenBank/DDBJ databases">
        <title>Genome sequence of strain shin9-1.</title>
        <authorList>
            <person name="Gao J."/>
            <person name="Sun J."/>
        </authorList>
    </citation>
    <scope>NUCLEOTIDE SEQUENCE [LARGE SCALE GENOMIC DNA]</scope>
    <source>
        <strain evidence="4">shin9-1</strain>
    </source>
</reference>
<name>A0A4S8P332_9HYPH</name>
<feature type="compositionally biased region" description="Low complexity" evidence="1">
    <location>
        <begin position="385"/>
        <end position="425"/>
    </location>
</feature>
<dbReference type="OrthoDB" id="9812933at2"/>
<evidence type="ECO:0000313" key="4">
    <source>
        <dbReference type="Proteomes" id="UP000308828"/>
    </source>
</evidence>
<evidence type="ECO:0000256" key="2">
    <source>
        <dbReference type="SAM" id="SignalP"/>
    </source>
</evidence>
<feature type="region of interest" description="Disordered" evidence="1">
    <location>
        <begin position="377"/>
        <end position="457"/>
    </location>
</feature>
<accession>A0A4S8P332</accession>
<dbReference type="NCBIfam" id="NF009442">
    <property type="entry name" value="PRK12798.1-4"/>
    <property type="match status" value="1"/>
</dbReference>
<dbReference type="RefSeq" id="WP_136597794.1">
    <property type="nucleotide sequence ID" value="NZ_STGV01000002.1"/>
</dbReference>
<protein>
    <submittedName>
        <fullName evidence="3">Chemotaxis protein</fullName>
    </submittedName>
</protein>
<gene>
    <name evidence="3" type="ORF">FAA97_06810</name>
</gene>
<sequence length="457" mass="49038">MKLTRFSLSLLAGCTVALMGSLPARGQGTESIEPYRMLRSLQFVQDSVVRGDHSAADMQRFMLSTIDKRLREVDPEVFSDPRNIDAALIYAMSGGNPQTLEYLIARDINGHFDTRVADALRKYLSGKGTLVAKTMGEILAEYKETEIGPYLALVAGNVTISLDPAAALKHYDWARLTAPGTIVEEAALRRSLAISVEAGLLDEASRYANSYARRFLYSPYASQFADLFVELVVANPKAIDPADVDATLLYMDKDRRREVYLRMARRAAILGHGELALMASEQAKRLSGEAAADDAMAKLYGTLVKVPTEGVSDAMAVLNTIPTDALSPRDKALRQAAELVAKEVLRKPEPAAPEVIGPVVPASATPADAEMATADPELQDPFAPVPDAAVPPAASEPPSADAAPVAAEGEAAEPTAAADATPEQATESKMDPQLETFLETGRSKLNAIDDLLKEEDP</sequence>
<evidence type="ECO:0000256" key="1">
    <source>
        <dbReference type="SAM" id="MobiDB-lite"/>
    </source>
</evidence>
<feature type="chain" id="PRO_5020223360" evidence="2">
    <location>
        <begin position="27"/>
        <end position="457"/>
    </location>
</feature>
<feature type="signal peptide" evidence="2">
    <location>
        <begin position="1"/>
        <end position="26"/>
    </location>
</feature>
<dbReference type="Proteomes" id="UP000308828">
    <property type="component" value="Unassembled WGS sequence"/>
</dbReference>
<dbReference type="AlphaFoldDB" id="A0A4S8P332"/>
<proteinExistence type="predicted"/>
<keyword evidence="4" id="KW-1185">Reference proteome</keyword>
<evidence type="ECO:0000313" key="3">
    <source>
        <dbReference type="EMBL" id="THV23695.1"/>
    </source>
</evidence>
<organism evidence="3 4">
    <name type="scientific">Peteryoungia ipomoeae</name>
    <dbReference type="NCBI Taxonomy" id="1210932"/>
    <lineage>
        <taxon>Bacteria</taxon>
        <taxon>Pseudomonadati</taxon>
        <taxon>Pseudomonadota</taxon>
        <taxon>Alphaproteobacteria</taxon>
        <taxon>Hyphomicrobiales</taxon>
        <taxon>Rhizobiaceae</taxon>
        <taxon>Peteryoungia</taxon>
    </lineage>
</organism>